<dbReference type="AlphaFoldDB" id="A0A8C6QCH8"/>
<proteinExistence type="predicted"/>
<feature type="domain" description="5'-3' DNA helicase ZGRF1-like N-terminal" evidence="1">
    <location>
        <begin position="4"/>
        <end position="74"/>
    </location>
</feature>
<dbReference type="InterPro" id="IPR052800">
    <property type="entry name" value="DNA_Repair_Helicase_ZGRF1"/>
</dbReference>
<dbReference type="PANTHER" id="PTHR28535">
    <property type="entry name" value="ZINC FINGER GRF-TYPE CONTAINING 1"/>
    <property type="match status" value="1"/>
</dbReference>
<evidence type="ECO:0000259" key="1">
    <source>
        <dbReference type="Pfam" id="PF10382"/>
    </source>
</evidence>
<protein>
    <recommendedName>
        <fullName evidence="1">5'-3' DNA helicase ZGRF1-like N-terminal domain-containing protein</fullName>
    </recommendedName>
</protein>
<dbReference type="InterPro" id="IPR018838">
    <property type="entry name" value="ZGRF1-like_N"/>
</dbReference>
<dbReference type="GeneTree" id="ENSGT00940000162642"/>
<dbReference type="OMA" id="TVGKKDT"/>
<name>A0A8C6QCH8_NANGA</name>
<reference evidence="2" key="2">
    <citation type="submission" date="2025-09" db="UniProtKB">
        <authorList>
            <consortium name="Ensembl"/>
        </authorList>
    </citation>
    <scope>IDENTIFICATION</scope>
</reference>
<dbReference type="GO" id="GO:0005634">
    <property type="term" value="C:nucleus"/>
    <property type="evidence" value="ECO:0007669"/>
    <property type="project" value="TreeGrafter"/>
</dbReference>
<organism evidence="2 3">
    <name type="scientific">Nannospalax galili</name>
    <name type="common">Northern Israeli blind subterranean mole rat</name>
    <name type="synonym">Spalax galili</name>
    <dbReference type="NCBI Taxonomy" id="1026970"/>
    <lineage>
        <taxon>Eukaryota</taxon>
        <taxon>Metazoa</taxon>
        <taxon>Chordata</taxon>
        <taxon>Craniata</taxon>
        <taxon>Vertebrata</taxon>
        <taxon>Euteleostomi</taxon>
        <taxon>Mammalia</taxon>
        <taxon>Eutheria</taxon>
        <taxon>Euarchontoglires</taxon>
        <taxon>Glires</taxon>
        <taxon>Rodentia</taxon>
        <taxon>Myomorpha</taxon>
        <taxon>Muroidea</taxon>
        <taxon>Spalacidae</taxon>
        <taxon>Spalacinae</taxon>
        <taxon>Nannospalax</taxon>
    </lineage>
</organism>
<evidence type="ECO:0000313" key="3">
    <source>
        <dbReference type="Proteomes" id="UP000694381"/>
    </source>
</evidence>
<dbReference type="Pfam" id="PF10382">
    <property type="entry name" value="ZGRF1-like_N"/>
    <property type="match status" value="1"/>
</dbReference>
<sequence>MESQEFIVLYTHQKMKKSKVWQDGILKITRSGNKATLYDDSGACLESLFLKCFQVKPGDDLESDRYLITVEEVRTNGIVAGTQDSTKERLESSSGWRLSSGRSLGCQPCGLKRKVTGFQGPRKSHKKMVVTENGELAASHGDVTPCSTFSPPLYSKLPMFSVLGKKDINHMPTDAETIITDRNRGRSDVLSSLLSTSSFKMNSEPRDEQEYFCSLVSSRSQHSESLLINETIQRNSLPSHCLGVSPNLRSKEQILALLKSKPASMQKDLNSEITGNFPQMKPQGSSKIITKPKEKCADTQNTGNLHSELQPENATRNTSRWALYLPSQSSPECFAVDGNGTESKFEAQDDMKNLNMTELLVPKKVQLFETCAEKGACSEDKPVDNNSQSRNQDINIDIPLFCESSSSLVSCSSTKNTDLLLETDIQNNNRAPCNQNDKVCIEGLIHMANRCGTLERECRPVSSLPKIEDTQIESSLSSNSRISDIADMISKSSTDRECLNSIHEPSLPFLEVSFNLSNFETSDTDEESREDKKIFQAAESWEKEVLLANSNSCVLKSCEGKYCQEIAGKHLPLLAFSGVKPEEVFPTKENLMSEFCDRTCVGFNPGHCEDGNLGKAVEEQCGNSKSSLDLTLECTDVPMDNKERVDNPIKTIGINYGIASPANESKGINTNLHSPHILKEVTNQTPKNSDLFLENTQPSILRNHLDKKEQVLLPISCSQDHPECIELDKSNTRVSSCLFYPLGKKYSIFKNTEAYIPESQELGRISSLPYDHIEVEIPRSKQSWNTRRTSSELSEVINNISLLKSLSEHNTALESLAAVKKKRNAFQQAQQTCEADSSPEG</sequence>
<dbReference type="PANTHER" id="PTHR28535:SF1">
    <property type="entry name" value="PROTEIN ZGRF1"/>
    <property type="match status" value="1"/>
</dbReference>
<dbReference type="Ensembl" id="ENSNGAT00000001248.1">
    <property type="protein sequence ID" value="ENSNGAP00000001229.1"/>
    <property type="gene ID" value="ENSNGAG00000000913.1"/>
</dbReference>
<dbReference type="Proteomes" id="UP000694381">
    <property type="component" value="Unassembled WGS sequence"/>
</dbReference>
<dbReference type="GO" id="GO:0035861">
    <property type="term" value="C:site of double-strand break"/>
    <property type="evidence" value="ECO:0007669"/>
    <property type="project" value="TreeGrafter"/>
</dbReference>
<accession>A0A8C6QCH8</accession>
<evidence type="ECO:0000313" key="2">
    <source>
        <dbReference type="Ensembl" id="ENSNGAP00000001229.1"/>
    </source>
</evidence>
<reference evidence="2" key="1">
    <citation type="submission" date="2025-08" db="UniProtKB">
        <authorList>
            <consortium name="Ensembl"/>
        </authorList>
    </citation>
    <scope>IDENTIFICATION</scope>
</reference>
<keyword evidence="3" id="KW-1185">Reference proteome</keyword>
<dbReference type="GO" id="GO:0006302">
    <property type="term" value="P:double-strand break repair"/>
    <property type="evidence" value="ECO:0007669"/>
    <property type="project" value="TreeGrafter"/>
</dbReference>